<sequence>MDATSVDLILIRHEEAISNVDSPHEEAIDIKTIPETEARDLMKKLHDGTGDSPKKKSDSIAVTFVPVPSQKKERPEHLKGYQP</sequence>
<proteinExistence type="predicted"/>
<protein>
    <submittedName>
        <fullName evidence="2">Uncharacterized protein</fullName>
    </submittedName>
</protein>
<name>A0A428NED2_9HYPO</name>
<evidence type="ECO:0000313" key="2">
    <source>
        <dbReference type="EMBL" id="RSL39157.1"/>
    </source>
</evidence>
<accession>A0A428NED2</accession>
<dbReference type="AlphaFoldDB" id="A0A428NED2"/>
<feature type="compositionally biased region" description="Basic and acidic residues" evidence="1">
    <location>
        <begin position="44"/>
        <end position="58"/>
    </location>
</feature>
<dbReference type="Proteomes" id="UP000288168">
    <property type="component" value="Unassembled WGS sequence"/>
</dbReference>
<gene>
    <name evidence="2" type="ORF">CEP54_016362</name>
</gene>
<dbReference type="EMBL" id="NKCI01000677">
    <property type="protein sequence ID" value="RSL39157.1"/>
    <property type="molecule type" value="Genomic_DNA"/>
</dbReference>
<feature type="compositionally biased region" description="Basic and acidic residues" evidence="1">
    <location>
        <begin position="70"/>
        <end position="83"/>
    </location>
</feature>
<organism evidence="2 3">
    <name type="scientific">Fusarium duplospermum</name>
    <dbReference type="NCBI Taxonomy" id="1325734"/>
    <lineage>
        <taxon>Eukaryota</taxon>
        <taxon>Fungi</taxon>
        <taxon>Dikarya</taxon>
        <taxon>Ascomycota</taxon>
        <taxon>Pezizomycotina</taxon>
        <taxon>Sordariomycetes</taxon>
        <taxon>Hypocreomycetidae</taxon>
        <taxon>Hypocreales</taxon>
        <taxon>Nectriaceae</taxon>
        <taxon>Fusarium</taxon>
        <taxon>Fusarium solani species complex</taxon>
    </lineage>
</organism>
<reference evidence="2 3" key="1">
    <citation type="submission" date="2017-06" db="EMBL/GenBank/DDBJ databases">
        <title>Comparative genomic analysis of Ambrosia Fusariam Clade fungi.</title>
        <authorList>
            <person name="Stajich J.E."/>
            <person name="Carrillo J."/>
            <person name="Kijimoto T."/>
            <person name="Eskalen A."/>
            <person name="O'Donnell K."/>
            <person name="Kasson M."/>
        </authorList>
    </citation>
    <scope>NUCLEOTIDE SEQUENCE [LARGE SCALE GENOMIC DNA]</scope>
    <source>
        <strain evidence="2 3">NRRL62584</strain>
    </source>
</reference>
<keyword evidence="3" id="KW-1185">Reference proteome</keyword>
<evidence type="ECO:0000313" key="3">
    <source>
        <dbReference type="Proteomes" id="UP000288168"/>
    </source>
</evidence>
<evidence type="ECO:0000256" key="1">
    <source>
        <dbReference type="SAM" id="MobiDB-lite"/>
    </source>
</evidence>
<feature type="region of interest" description="Disordered" evidence="1">
    <location>
        <begin position="44"/>
        <end position="83"/>
    </location>
</feature>
<comment type="caution">
    <text evidence="2">The sequence shown here is derived from an EMBL/GenBank/DDBJ whole genome shotgun (WGS) entry which is preliminary data.</text>
</comment>